<dbReference type="Proteomes" id="UP001169242">
    <property type="component" value="Unassembled WGS sequence"/>
</dbReference>
<evidence type="ECO:0000256" key="4">
    <source>
        <dbReference type="RuleBase" id="RU003719"/>
    </source>
</evidence>
<evidence type="ECO:0000313" key="8">
    <source>
        <dbReference type="Proteomes" id="UP001169242"/>
    </source>
</evidence>
<keyword evidence="8" id="KW-1185">Reference proteome</keyword>
<dbReference type="Pfam" id="PF00389">
    <property type="entry name" value="2-Hacid_dh"/>
    <property type="match status" value="1"/>
</dbReference>
<dbReference type="PANTHER" id="PTHR43761">
    <property type="entry name" value="D-ISOMER SPECIFIC 2-HYDROXYACID DEHYDROGENASE FAMILY PROTEIN (AFU_ORTHOLOGUE AFUA_1G13630)"/>
    <property type="match status" value="1"/>
</dbReference>
<evidence type="ECO:0000256" key="1">
    <source>
        <dbReference type="ARBA" id="ARBA00005854"/>
    </source>
</evidence>
<dbReference type="GO" id="GO:0051287">
    <property type="term" value="F:NAD binding"/>
    <property type="evidence" value="ECO:0007669"/>
    <property type="project" value="InterPro"/>
</dbReference>
<dbReference type="GO" id="GO:0016616">
    <property type="term" value="F:oxidoreductase activity, acting on the CH-OH group of donors, NAD or NADP as acceptor"/>
    <property type="evidence" value="ECO:0007669"/>
    <property type="project" value="InterPro"/>
</dbReference>
<dbReference type="Pfam" id="PF02826">
    <property type="entry name" value="2-Hacid_dh_C"/>
    <property type="match status" value="1"/>
</dbReference>
<dbReference type="InterPro" id="IPR050418">
    <property type="entry name" value="D-iso_2-hydroxyacid_DH_PdxB"/>
</dbReference>
<dbReference type="NCBIfam" id="NF006263">
    <property type="entry name" value="PRK08410.1"/>
    <property type="match status" value="1"/>
</dbReference>
<gene>
    <name evidence="7" type="ORF">PBV87_20515</name>
</gene>
<protein>
    <submittedName>
        <fullName evidence="7">D-2-hydroxyacid dehydrogenase</fullName>
    </submittedName>
</protein>
<evidence type="ECO:0000256" key="3">
    <source>
        <dbReference type="ARBA" id="ARBA00023027"/>
    </source>
</evidence>
<evidence type="ECO:0000259" key="5">
    <source>
        <dbReference type="Pfam" id="PF00389"/>
    </source>
</evidence>
<proteinExistence type="inferred from homology"/>
<dbReference type="PROSITE" id="PS00671">
    <property type="entry name" value="D_2_HYDROXYACID_DH_3"/>
    <property type="match status" value="1"/>
</dbReference>
<dbReference type="InterPro" id="IPR036291">
    <property type="entry name" value="NAD(P)-bd_dom_sf"/>
</dbReference>
<dbReference type="PANTHER" id="PTHR43761:SF1">
    <property type="entry name" value="D-ISOMER SPECIFIC 2-HYDROXYACID DEHYDROGENASE CATALYTIC DOMAIN-CONTAINING PROTEIN-RELATED"/>
    <property type="match status" value="1"/>
</dbReference>
<comment type="similarity">
    <text evidence="1 4">Belongs to the D-isomer specific 2-hydroxyacid dehydrogenase family.</text>
</comment>
<comment type="caution">
    <text evidence="7">The sequence shown here is derived from an EMBL/GenBank/DDBJ whole genome shotgun (WGS) entry which is preliminary data.</text>
</comment>
<feature type="domain" description="D-isomer specific 2-hydroxyacid dehydrogenase NAD-binding" evidence="6">
    <location>
        <begin position="106"/>
        <end position="286"/>
    </location>
</feature>
<dbReference type="EMBL" id="JAQIFT010000068">
    <property type="protein sequence ID" value="MDA3733861.1"/>
    <property type="molecule type" value="Genomic_DNA"/>
</dbReference>
<dbReference type="PROSITE" id="PS00670">
    <property type="entry name" value="D_2_HYDROXYACID_DH_2"/>
    <property type="match status" value="1"/>
</dbReference>
<accession>A0AA42J3A3</accession>
<feature type="domain" description="D-isomer specific 2-hydroxyacid dehydrogenase catalytic" evidence="5">
    <location>
        <begin position="14"/>
        <end position="314"/>
    </location>
</feature>
<keyword evidence="3" id="KW-0520">NAD</keyword>
<dbReference type="InterPro" id="IPR029753">
    <property type="entry name" value="D-isomer_DH_CS"/>
</dbReference>
<name>A0AA42J3A3_9FIRM</name>
<keyword evidence="2 4" id="KW-0560">Oxidoreductase</keyword>
<dbReference type="InterPro" id="IPR006140">
    <property type="entry name" value="D-isomer_DH_NAD-bd"/>
</dbReference>
<evidence type="ECO:0000256" key="2">
    <source>
        <dbReference type="ARBA" id="ARBA00023002"/>
    </source>
</evidence>
<dbReference type="InterPro" id="IPR006139">
    <property type="entry name" value="D-isomer_2_OHA_DH_cat_dom"/>
</dbReference>
<evidence type="ECO:0000259" key="6">
    <source>
        <dbReference type="Pfam" id="PF02826"/>
    </source>
</evidence>
<sequence length="317" mass="35097">MKIAILDAKTLGADIDLSPIEALGEVAIYDLTAPEEVYDRIEDVDVVIVNKVVLNQSNLEGAKNLKLIALFATGFNNIDLEYAKKREIGVANVAGYSSKSVAQHTFAMLFHLLEQLSFYDSYVKSKAYTQSDTFAYIAKPFYELTDKTWGIIGMGAIGKEVARLAEAFGTKVIYYSTSGHNQNTGYECVDLETLLTSSDVISIHAPLNNKTENLIGYEALCKMKASSILINVGRGKIIDEVDLAKALKEDRIRGVALDVLAEEPIHATHPLYEIDESKWFVTPHIAWASVEARQTLVREVVGNIEGFTRGEMRNRLV</sequence>
<dbReference type="RefSeq" id="WP_271013547.1">
    <property type="nucleotide sequence ID" value="NZ_JAQIFT010000068.1"/>
</dbReference>
<organism evidence="7 8">
    <name type="scientific">Holtiella tumoricola</name>
    <dbReference type="NCBI Taxonomy" id="3018743"/>
    <lineage>
        <taxon>Bacteria</taxon>
        <taxon>Bacillati</taxon>
        <taxon>Bacillota</taxon>
        <taxon>Clostridia</taxon>
        <taxon>Lachnospirales</taxon>
        <taxon>Cellulosilyticaceae</taxon>
        <taxon>Holtiella</taxon>
    </lineage>
</organism>
<dbReference type="SUPFAM" id="SSF51735">
    <property type="entry name" value="NAD(P)-binding Rossmann-fold domains"/>
    <property type="match status" value="1"/>
</dbReference>
<reference evidence="7" key="1">
    <citation type="journal article" date="2023" name="Int. J. Syst. Evol. Microbiol.">
        <title>&lt;i&gt;Holtiella tumoricola&lt;/i&gt; gen. nov. sp. nov., isolated from a human clinical sample.</title>
        <authorList>
            <person name="Allen-Vercoe E."/>
            <person name="Daigneault M.C."/>
            <person name="Vancuren S.J."/>
            <person name="Cochrane K."/>
            <person name="O'Neal L.L."/>
            <person name="Sankaranarayanan K."/>
            <person name="Lawson P.A."/>
        </authorList>
    </citation>
    <scope>NUCLEOTIDE SEQUENCE</scope>
    <source>
        <strain evidence="7">CC70A</strain>
    </source>
</reference>
<evidence type="ECO:0000313" key="7">
    <source>
        <dbReference type="EMBL" id="MDA3733861.1"/>
    </source>
</evidence>
<dbReference type="AlphaFoldDB" id="A0AA42J3A3"/>
<dbReference type="Gene3D" id="3.40.50.720">
    <property type="entry name" value="NAD(P)-binding Rossmann-like Domain"/>
    <property type="match status" value="2"/>
</dbReference>
<dbReference type="SUPFAM" id="SSF52283">
    <property type="entry name" value="Formate/glycerate dehydrogenase catalytic domain-like"/>
    <property type="match status" value="1"/>
</dbReference>